<dbReference type="Pfam" id="PF02729">
    <property type="entry name" value="OTCace_N"/>
    <property type="match status" value="1"/>
</dbReference>
<dbReference type="GO" id="GO:0016597">
    <property type="term" value="F:amino acid binding"/>
    <property type="evidence" value="ECO:0007669"/>
    <property type="project" value="InterPro"/>
</dbReference>
<dbReference type="PANTHER" id="PTHR45753:SF6">
    <property type="entry name" value="ASPARTATE CARBAMOYLTRANSFERASE"/>
    <property type="match status" value="1"/>
</dbReference>
<evidence type="ECO:0000256" key="3">
    <source>
        <dbReference type="ARBA" id="ARBA00022679"/>
    </source>
</evidence>
<evidence type="ECO:0000313" key="10">
    <source>
        <dbReference type="EMBL" id="EIM63079.1"/>
    </source>
</evidence>
<protein>
    <recommendedName>
        <fullName evidence="7">Aspartate carbamoyltransferase</fullName>
        <ecNumber evidence="7">2.1.3.2</ecNumber>
    </recommendedName>
    <alternativeName>
        <fullName evidence="7">Aspartate transcarbamylase</fullName>
        <shortName evidence="7">ATCase</shortName>
    </alternativeName>
</protein>
<evidence type="ECO:0000256" key="2">
    <source>
        <dbReference type="ARBA" id="ARBA00008896"/>
    </source>
</evidence>
<dbReference type="GO" id="GO:0004070">
    <property type="term" value="F:aspartate carbamoyltransferase activity"/>
    <property type="evidence" value="ECO:0007669"/>
    <property type="project" value="UniProtKB-UniRule"/>
</dbReference>
<comment type="pathway">
    <text evidence="1 7">Pyrimidine metabolism; UMP biosynthesis via de novo pathway; (S)-dihydroorotate from bicarbonate: step 2/3.</text>
</comment>
<dbReference type="GO" id="GO:0005829">
    <property type="term" value="C:cytosol"/>
    <property type="evidence" value="ECO:0007669"/>
    <property type="project" value="TreeGrafter"/>
</dbReference>
<sequence>MRFEKKDILDIDSLSREEITYILDTARGMKEISQRAVKKVPTLRGKTIVLFFQEPSTRTKISFELAGKRLSADTVAISKSSSSIVKGETLRDTVRTLESMKPDIIVMRHSSSGAASQVAKWVQCSVINAGDGTHAHPSQALLDMMTIQEEKGGFEGLRVSIVGDISHSRVARSNIVGLSRMGAHVTICAPGTMIPVGIEHMGCTVARDMDACVADADVVMMLRIQKERQGGSLLFPSEREYAALYGLNQTRLALAAKDALIMHPGPLNRGVEISTLVADGEQSVILDQVTNGVALRMALFYLVAGGSRNADSN</sequence>
<evidence type="ECO:0000256" key="6">
    <source>
        <dbReference type="ARBA" id="ARBA00048859"/>
    </source>
</evidence>
<feature type="binding site" evidence="7">
    <location>
        <position position="86"/>
    </location>
    <ligand>
        <name>L-aspartate</name>
        <dbReference type="ChEBI" id="CHEBI:29991"/>
    </ligand>
</feature>
<dbReference type="PRINTS" id="PR00100">
    <property type="entry name" value="AOTCASE"/>
</dbReference>
<evidence type="ECO:0000313" key="11">
    <source>
        <dbReference type="Proteomes" id="UP000005778"/>
    </source>
</evidence>
<comment type="similarity">
    <text evidence="2 7">Belongs to the aspartate/ornithine carbamoyltransferase superfamily. ATCase family.</text>
</comment>
<name>I5B0R6_9BACT</name>
<keyword evidence="11" id="KW-1185">Reference proteome</keyword>
<dbReference type="InterPro" id="IPR006132">
    <property type="entry name" value="Asp/Orn_carbamoyltranf_P-bd"/>
</dbReference>
<dbReference type="FunFam" id="3.40.50.1370:FF:000007">
    <property type="entry name" value="Aspartate carbamoyltransferase"/>
    <property type="match status" value="1"/>
</dbReference>
<dbReference type="Proteomes" id="UP000005778">
    <property type="component" value="Chromosome"/>
</dbReference>
<keyword evidence="3 7" id="KW-0808">Transferase</keyword>
<evidence type="ECO:0000259" key="9">
    <source>
        <dbReference type="Pfam" id="PF02729"/>
    </source>
</evidence>
<dbReference type="GO" id="GO:0006520">
    <property type="term" value="P:amino acid metabolic process"/>
    <property type="evidence" value="ECO:0007669"/>
    <property type="project" value="InterPro"/>
</dbReference>
<feature type="binding site" evidence="7">
    <location>
        <position position="265"/>
    </location>
    <ligand>
        <name>carbamoyl phosphate</name>
        <dbReference type="ChEBI" id="CHEBI:58228"/>
    </ligand>
</feature>
<feature type="binding site" evidence="7">
    <location>
        <position position="266"/>
    </location>
    <ligand>
        <name>carbamoyl phosphate</name>
        <dbReference type="ChEBI" id="CHEBI:58228"/>
    </ligand>
</feature>
<evidence type="ECO:0000259" key="8">
    <source>
        <dbReference type="Pfam" id="PF00185"/>
    </source>
</evidence>
<dbReference type="InterPro" id="IPR002082">
    <property type="entry name" value="Asp_carbamoyltransf"/>
</dbReference>
<evidence type="ECO:0000256" key="7">
    <source>
        <dbReference type="HAMAP-Rule" id="MF_00001"/>
    </source>
</evidence>
<dbReference type="Gene3D" id="3.40.50.1370">
    <property type="entry name" value="Aspartate/ornithine carbamoyltransferase"/>
    <property type="match status" value="2"/>
</dbReference>
<reference evidence="10 11" key="2">
    <citation type="submission" date="2012-02" db="EMBL/GenBank/DDBJ databases">
        <title>Improved High-Quality Draft sequence of Desulfobacter postgatei 2ac9.</title>
        <authorList>
            <consortium name="US DOE Joint Genome Institute"/>
            <person name="Lucas S."/>
            <person name="Han J."/>
            <person name="Lapidus A."/>
            <person name="Cheng J.-F."/>
            <person name="Goodwin L."/>
            <person name="Pitluck S."/>
            <person name="Peters L."/>
            <person name="Ovchinnikova G."/>
            <person name="Held B."/>
            <person name="Detter J.C."/>
            <person name="Han C."/>
            <person name="Tapia R."/>
            <person name="Land M."/>
            <person name="Hauser L."/>
            <person name="Kyrpides N."/>
            <person name="Ivanova N."/>
            <person name="Pagani I."/>
            <person name="Orellana R."/>
            <person name="Lovley D."/>
            <person name="Woyke T."/>
        </authorList>
    </citation>
    <scope>NUCLEOTIDE SEQUENCE [LARGE SCALE GENOMIC DNA]</scope>
    <source>
        <strain evidence="10 11">2ac9</strain>
    </source>
</reference>
<accession>I5B0R6</accession>
<dbReference type="NCBIfam" id="NF002032">
    <property type="entry name" value="PRK00856.1"/>
    <property type="match status" value="1"/>
</dbReference>
<comment type="catalytic activity">
    <reaction evidence="6 7">
        <text>carbamoyl phosphate + L-aspartate = N-carbamoyl-L-aspartate + phosphate + H(+)</text>
        <dbReference type="Rhea" id="RHEA:20013"/>
        <dbReference type="ChEBI" id="CHEBI:15378"/>
        <dbReference type="ChEBI" id="CHEBI:29991"/>
        <dbReference type="ChEBI" id="CHEBI:32814"/>
        <dbReference type="ChEBI" id="CHEBI:43474"/>
        <dbReference type="ChEBI" id="CHEBI:58228"/>
        <dbReference type="EC" id="2.1.3.2"/>
    </reaction>
</comment>
<feature type="binding site" evidence="7">
    <location>
        <position position="139"/>
    </location>
    <ligand>
        <name>carbamoyl phosphate</name>
        <dbReference type="ChEBI" id="CHEBI:58228"/>
    </ligand>
</feature>
<evidence type="ECO:0000256" key="1">
    <source>
        <dbReference type="ARBA" id="ARBA00004852"/>
    </source>
</evidence>
<keyword evidence="4 7" id="KW-0665">Pyrimidine biosynthesis</keyword>
<dbReference type="eggNOG" id="COG0540">
    <property type="taxonomic scope" value="Bacteria"/>
</dbReference>
<feature type="binding site" evidence="7">
    <location>
        <position position="58"/>
    </location>
    <ligand>
        <name>carbamoyl phosphate</name>
        <dbReference type="ChEBI" id="CHEBI:58228"/>
    </ligand>
</feature>
<dbReference type="Pfam" id="PF00185">
    <property type="entry name" value="OTCace"/>
    <property type="match status" value="1"/>
</dbReference>
<feature type="domain" description="Aspartate/ornithine carbamoyltransferase carbamoyl-P binding" evidence="9">
    <location>
        <begin position="6"/>
        <end position="149"/>
    </location>
</feature>
<dbReference type="PRINTS" id="PR00101">
    <property type="entry name" value="ATCASE"/>
</dbReference>
<dbReference type="PROSITE" id="PS00097">
    <property type="entry name" value="CARBAMOYLTRANSFERASE"/>
    <property type="match status" value="1"/>
</dbReference>
<dbReference type="InterPro" id="IPR036901">
    <property type="entry name" value="Asp/Orn_carbamoylTrfase_sf"/>
</dbReference>
<feature type="binding site" evidence="7">
    <location>
        <position position="108"/>
    </location>
    <ligand>
        <name>carbamoyl phosphate</name>
        <dbReference type="ChEBI" id="CHEBI:58228"/>
    </ligand>
</feature>
<feature type="domain" description="Aspartate/ornithine carbamoyltransferase Asp/Orn-binding" evidence="8">
    <location>
        <begin position="155"/>
        <end position="302"/>
    </location>
</feature>
<evidence type="ECO:0000256" key="5">
    <source>
        <dbReference type="ARBA" id="ARBA00043884"/>
    </source>
</evidence>
<feature type="binding site" evidence="7">
    <location>
        <position position="169"/>
    </location>
    <ligand>
        <name>L-aspartate</name>
        <dbReference type="ChEBI" id="CHEBI:29991"/>
    </ligand>
</feature>
<dbReference type="PANTHER" id="PTHR45753">
    <property type="entry name" value="ORNITHINE CARBAMOYLTRANSFERASE, MITOCHONDRIAL"/>
    <property type="match status" value="1"/>
</dbReference>
<proteinExistence type="inferred from homology"/>
<dbReference type="EMBL" id="CM001488">
    <property type="protein sequence ID" value="EIM63079.1"/>
    <property type="molecule type" value="Genomic_DNA"/>
</dbReference>
<feature type="binding site" evidence="7">
    <location>
        <position position="223"/>
    </location>
    <ligand>
        <name>L-aspartate</name>
        <dbReference type="ChEBI" id="CHEBI:29991"/>
    </ligand>
</feature>
<dbReference type="EC" id="2.1.3.2" evidence="7"/>
<dbReference type="HAMAP" id="MF_00001">
    <property type="entry name" value="Asp_carb_tr"/>
    <property type="match status" value="1"/>
</dbReference>
<dbReference type="NCBIfam" id="TIGR00670">
    <property type="entry name" value="asp_carb_tr"/>
    <property type="match status" value="1"/>
</dbReference>
<organism evidence="10 11">
    <name type="scientific">Desulfobacter postgatei 2ac9</name>
    <dbReference type="NCBI Taxonomy" id="879212"/>
    <lineage>
        <taxon>Bacteria</taxon>
        <taxon>Pseudomonadati</taxon>
        <taxon>Thermodesulfobacteriota</taxon>
        <taxon>Desulfobacteria</taxon>
        <taxon>Desulfobacterales</taxon>
        <taxon>Desulfobacteraceae</taxon>
        <taxon>Desulfobacter</taxon>
    </lineage>
</organism>
<comment type="function">
    <text evidence="5 7">Catalyzes the condensation of carbamoyl phosphate and aspartate to form carbamoyl aspartate and inorganic phosphate, the committed step in the de novo pyrimidine nucleotide biosynthesis pathway.</text>
</comment>
<dbReference type="RefSeq" id="WP_004072011.1">
    <property type="nucleotide sequence ID" value="NZ_CM001488.1"/>
</dbReference>
<gene>
    <name evidence="7" type="primary">pyrB</name>
    <name evidence="10" type="ORF">DespoDRAFT_01109</name>
</gene>
<dbReference type="InterPro" id="IPR006130">
    <property type="entry name" value="Asp/Orn_carbamoylTrfase"/>
</dbReference>
<comment type="subunit">
    <text evidence="7">Heterododecamer (2C3:3R2) of six catalytic PyrB chains organized as two trimers (C3), and six regulatory PyrI chains organized as three dimers (R2).</text>
</comment>
<dbReference type="GO" id="GO:0006207">
    <property type="term" value="P:'de novo' pyrimidine nucleobase biosynthetic process"/>
    <property type="evidence" value="ECO:0007669"/>
    <property type="project" value="InterPro"/>
</dbReference>
<evidence type="ECO:0000256" key="4">
    <source>
        <dbReference type="ARBA" id="ARBA00022975"/>
    </source>
</evidence>
<dbReference type="GO" id="GO:0044205">
    <property type="term" value="P:'de novo' UMP biosynthetic process"/>
    <property type="evidence" value="ECO:0007669"/>
    <property type="project" value="UniProtKB-UniRule"/>
</dbReference>
<dbReference type="InterPro" id="IPR006131">
    <property type="entry name" value="Asp_carbamoyltransf_Asp/Orn-bd"/>
</dbReference>
<dbReference type="AlphaFoldDB" id="I5B0R6"/>
<dbReference type="HOGENOM" id="CLU_043846_2_0_7"/>
<feature type="binding site" evidence="7">
    <location>
        <position position="59"/>
    </location>
    <ligand>
        <name>carbamoyl phosphate</name>
        <dbReference type="ChEBI" id="CHEBI:58228"/>
    </ligand>
</feature>
<reference evidence="10 11" key="1">
    <citation type="submission" date="2011-09" db="EMBL/GenBank/DDBJ databases">
        <authorList>
            <consortium name="US DOE Joint Genome Institute (JGI-PGF)"/>
            <person name="Lucas S."/>
            <person name="Han J."/>
            <person name="Lapidus A."/>
            <person name="Cheng J.-F."/>
            <person name="Goodwin L."/>
            <person name="Pitluck S."/>
            <person name="Peters L."/>
            <person name="Land M.L."/>
            <person name="Hauser L."/>
            <person name="Orellana R."/>
            <person name="Lovley D."/>
            <person name="Woyke T.J."/>
        </authorList>
    </citation>
    <scope>NUCLEOTIDE SEQUENCE [LARGE SCALE GENOMIC DNA]</scope>
    <source>
        <strain evidence="10 11">2ac9</strain>
    </source>
</reference>
<dbReference type="SUPFAM" id="SSF53671">
    <property type="entry name" value="Aspartate/ornithine carbamoyltransferase"/>
    <property type="match status" value="1"/>
</dbReference>
<feature type="binding site" evidence="7">
    <location>
        <position position="136"/>
    </location>
    <ligand>
        <name>carbamoyl phosphate</name>
        <dbReference type="ChEBI" id="CHEBI:58228"/>
    </ligand>
</feature>
<dbReference type="OrthoDB" id="9774690at2"/>
<dbReference type="STRING" id="879212.DespoDRAFT_01109"/>
<dbReference type="UniPathway" id="UPA00070">
    <property type="reaction ID" value="UER00116"/>
</dbReference>